<keyword evidence="2" id="KW-0067">ATP-binding</keyword>
<dbReference type="SUPFAM" id="SSF52540">
    <property type="entry name" value="P-loop containing nucleoside triphosphate hydrolases"/>
    <property type="match status" value="1"/>
</dbReference>
<sequence length="404" mass="43830">MSAFEFAASRRNEPRPADRLIAVVSDTTSEETIRSLILDHVITHARVVRGSIDDAIEMMKHTEQSPQHLIVDVSGSSMPVSDLARLAEACEPSVTVIVIGDRNDVGLFRSLLEIGVRDYLVKPLTAELVRRALHASDPHAAMRTGKAISFTGARGGVGVTTITTALARHLADGTRRRIVYVDLDLYGGGATSMLGMVTNNGLSELLQNPQRLDDQLISQAVLAQSDRLHVLSCELPYDSDFTLRAGAIAELVGLLKRHYHYVLLDVPAHSGRPALEALDASAVIHVVADRSVQAVHEATRLCRFADQRASEPLVTLLVNDAQAPVRARVKGEDFTRALARASVHQFPYEPDALALAENLGEPVPDNKRAGFAKAIVALANSLTGSETVTRLPWYARLTGKRRTA</sequence>
<gene>
    <name evidence="3" type="ORF">I6G56_00530</name>
</gene>
<accession>A0A7U4P7X9</accession>
<keyword evidence="1" id="KW-0547">Nucleotide-binding</keyword>
<dbReference type="PANTHER" id="PTHR43384:SF6">
    <property type="entry name" value="SEPTUM SITE-DETERMINING PROTEIN MIND HOMOLOG, CHLOROPLASTIC"/>
    <property type="match status" value="1"/>
</dbReference>
<evidence type="ECO:0000256" key="1">
    <source>
        <dbReference type="ARBA" id="ARBA00022741"/>
    </source>
</evidence>
<dbReference type="GO" id="GO:0016887">
    <property type="term" value="F:ATP hydrolysis activity"/>
    <property type="evidence" value="ECO:0007669"/>
    <property type="project" value="TreeGrafter"/>
</dbReference>
<keyword evidence="3" id="KW-0614">Plasmid</keyword>
<dbReference type="KEGG" id="bhg:I6G56_00530"/>
<dbReference type="GO" id="GO:0009898">
    <property type="term" value="C:cytoplasmic side of plasma membrane"/>
    <property type="evidence" value="ECO:0007669"/>
    <property type="project" value="TreeGrafter"/>
</dbReference>
<dbReference type="Gene3D" id="3.40.50.2300">
    <property type="match status" value="1"/>
</dbReference>
<dbReference type="InterPro" id="IPR050625">
    <property type="entry name" value="ParA/MinD_ATPase"/>
</dbReference>
<proteinExistence type="predicted"/>
<dbReference type="SUPFAM" id="SSF52172">
    <property type="entry name" value="CheY-like"/>
    <property type="match status" value="1"/>
</dbReference>
<dbReference type="InterPro" id="IPR011006">
    <property type="entry name" value="CheY-like_superfamily"/>
</dbReference>
<dbReference type="EMBL" id="CP065685">
    <property type="protein sequence ID" value="QPS42036.1"/>
    <property type="molecule type" value="Genomic_DNA"/>
</dbReference>
<dbReference type="RefSeq" id="WP_006029181.1">
    <property type="nucleotide sequence ID" value="NZ_CP013381.1"/>
</dbReference>
<evidence type="ECO:0000256" key="2">
    <source>
        <dbReference type="ARBA" id="ARBA00022840"/>
    </source>
</evidence>
<dbReference type="InterPro" id="IPR027417">
    <property type="entry name" value="P-loop_NTPase"/>
</dbReference>
<reference evidence="3 4" key="1">
    <citation type="submission" date="2020-12" db="EMBL/GenBank/DDBJ databases">
        <title>FDA dAtabase for Regulatory Grade micrObial Sequences (FDA-ARGOS): Supporting development and validation of Infectious Disease Dx tests.</title>
        <authorList>
            <person name="Nelson B."/>
            <person name="Plummer A."/>
            <person name="Tallon L."/>
            <person name="Sadzewicz L."/>
            <person name="Zhao X."/>
            <person name="Boylan J."/>
            <person name="Ott S."/>
            <person name="Bowen H."/>
            <person name="Vavikolanu K."/>
            <person name="Mehta A."/>
            <person name="Aluvathingal J."/>
            <person name="Nadendla S."/>
            <person name="Myers T."/>
            <person name="Yan Y."/>
            <person name="Sichtig H."/>
        </authorList>
    </citation>
    <scope>NUCLEOTIDE SEQUENCE [LARGE SCALE GENOMIC DNA]</scope>
    <source>
        <strain evidence="3 4">FDAARGOS_899</strain>
        <plasmid evidence="3 4">unnamed</plasmid>
    </source>
</reference>
<dbReference type="PROSITE" id="PS50110">
    <property type="entry name" value="RESPONSE_REGULATORY"/>
    <property type="match status" value="1"/>
</dbReference>
<dbReference type="Pfam" id="PF13614">
    <property type="entry name" value="AAA_31"/>
    <property type="match status" value="1"/>
</dbReference>
<dbReference type="AlphaFoldDB" id="A0A7U4P7X9"/>
<geneLocation type="plasmid" evidence="3 4">
    <name>unnamed</name>
</geneLocation>
<dbReference type="Gene3D" id="3.40.50.300">
    <property type="entry name" value="P-loop containing nucleotide triphosphate hydrolases"/>
    <property type="match status" value="1"/>
</dbReference>
<evidence type="ECO:0000313" key="3">
    <source>
        <dbReference type="EMBL" id="QPS42036.1"/>
    </source>
</evidence>
<dbReference type="PANTHER" id="PTHR43384">
    <property type="entry name" value="SEPTUM SITE-DETERMINING PROTEIN MIND HOMOLOG, CHLOROPLASTIC-RELATED"/>
    <property type="match status" value="1"/>
</dbReference>
<name>A0A7U4P7X9_9BURK</name>
<dbReference type="GO" id="GO:0005829">
    <property type="term" value="C:cytosol"/>
    <property type="evidence" value="ECO:0007669"/>
    <property type="project" value="TreeGrafter"/>
</dbReference>
<evidence type="ECO:0000313" key="4">
    <source>
        <dbReference type="Proteomes" id="UP000594943"/>
    </source>
</evidence>
<protein>
    <submittedName>
        <fullName evidence="3">AAA family ATPase</fullName>
    </submittedName>
</protein>
<dbReference type="InterPro" id="IPR001789">
    <property type="entry name" value="Sig_transdc_resp-reg_receiver"/>
</dbReference>
<dbReference type="InterPro" id="IPR025669">
    <property type="entry name" value="AAA_dom"/>
</dbReference>
<organism evidence="3 4">
    <name type="scientific">Burkholderia humptydooensis</name>
    <dbReference type="NCBI Taxonomy" id="430531"/>
    <lineage>
        <taxon>Bacteria</taxon>
        <taxon>Pseudomonadati</taxon>
        <taxon>Pseudomonadota</taxon>
        <taxon>Betaproteobacteria</taxon>
        <taxon>Burkholderiales</taxon>
        <taxon>Burkholderiaceae</taxon>
        <taxon>Burkholderia</taxon>
        <taxon>pseudomallei group</taxon>
    </lineage>
</organism>
<dbReference type="GO" id="GO:0000160">
    <property type="term" value="P:phosphorelay signal transduction system"/>
    <property type="evidence" value="ECO:0007669"/>
    <property type="project" value="InterPro"/>
</dbReference>
<dbReference type="GO" id="GO:0005524">
    <property type="term" value="F:ATP binding"/>
    <property type="evidence" value="ECO:0007669"/>
    <property type="project" value="UniProtKB-KW"/>
</dbReference>
<dbReference type="Proteomes" id="UP000594943">
    <property type="component" value="Plasmid unnamed"/>
</dbReference>
<dbReference type="GO" id="GO:0051782">
    <property type="term" value="P:negative regulation of cell division"/>
    <property type="evidence" value="ECO:0007669"/>
    <property type="project" value="TreeGrafter"/>
</dbReference>
<accession>A0A7T2TXU1</accession>